<evidence type="ECO:0000313" key="6">
    <source>
        <dbReference type="EMBL" id="SEO74122.1"/>
    </source>
</evidence>
<evidence type="ECO:0000313" key="7">
    <source>
        <dbReference type="Proteomes" id="UP000199657"/>
    </source>
</evidence>
<proteinExistence type="predicted"/>
<dbReference type="PROSITE" id="PS50043">
    <property type="entry name" value="HTH_LUXR_2"/>
    <property type="match status" value="1"/>
</dbReference>
<dbReference type="SUPFAM" id="SSF46894">
    <property type="entry name" value="C-terminal effector domain of the bipartite response regulators"/>
    <property type="match status" value="1"/>
</dbReference>
<protein>
    <submittedName>
        <fullName evidence="6">DNA-binding response regulator, NarL/FixJ family, contains REC and HTH domains</fullName>
    </submittedName>
</protein>
<dbReference type="InterPro" id="IPR001789">
    <property type="entry name" value="Sig_transdc_resp-reg_receiver"/>
</dbReference>
<dbReference type="SMART" id="SM00421">
    <property type="entry name" value="HTH_LUXR"/>
    <property type="match status" value="1"/>
</dbReference>
<dbReference type="STRING" id="406100.SAMN04488052_102529"/>
<gene>
    <name evidence="6" type="ORF">SAMN04488052_102529</name>
</gene>
<dbReference type="PANTHER" id="PTHR43214:SF43">
    <property type="entry name" value="TWO-COMPONENT RESPONSE REGULATOR"/>
    <property type="match status" value="1"/>
</dbReference>
<organism evidence="6 7">
    <name type="scientific">Aquisalimonas asiatica</name>
    <dbReference type="NCBI Taxonomy" id="406100"/>
    <lineage>
        <taxon>Bacteria</taxon>
        <taxon>Pseudomonadati</taxon>
        <taxon>Pseudomonadota</taxon>
        <taxon>Gammaproteobacteria</taxon>
        <taxon>Chromatiales</taxon>
        <taxon>Ectothiorhodospiraceae</taxon>
        <taxon>Aquisalimonas</taxon>
    </lineage>
</organism>
<dbReference type="CDD" id="cd17535">
    <property type="entry name" value="REC_NarL-like"/>
    <property type="match status" value="1"/>
</dbReference>
<dbReference type="InterPro" id="IPR016032">
    <property type="entry name" value="Sig_transdc_resp-reg_C-effctor"/>
</dbReference>
<accession>A0A1H8S679</accession>
<dbReference type="Pfam" id="PF00072">
    <property type="entry name" value="Response_reg"/>
    <property type="match status" value="1"/>
</dbReference>
<evidence type="ECO:0000259" key="4">
    <source>
        <dbReference type="PROSITE" id="PS50043"/>
    </source>
</evidence>
<dbReference type="OrthoDB" id="9796655at2"/>
<keyword evidence="7" id="KW-1185">Reference proteome</keyword>
<evidence type="ECO:0000256" key="3">
    <source>
        <dbReference type="PROSITE-ProRule" id="PRU00169"/>
    </source>
</evidence>
<dbReference type="Pfam" id="PF00196">
    <property type="entry name" value="GerE"/>
    <property type="match status" value="1"/>
</dbReference>
<dbReference type="GO" id="GO:0000160">
    <property type="term" value="P:phosphorelay signal transduction system"/>
    <property type="evidence" value="ECO:0007669"/>
    <property type="project" value="InterPro"/>
</dbReference>
<dbReference type="Proteomes" id="UP000199657">
    <property type="component" value="Unassembled WGS sequence"/>
</dbReference>
<name>A0A1H8S679_9GAMM</name>
<dbReference type="AlphaFoldDB" id="A0A1H8S679"/>
<feature type="domain" description="HTH luxR-type" evidence="4">
    <location>
        <begin position="147"/>
        <end position="212"/>
    </location>
</feature>
<evidence type="ECO:0000259" key="5">
    <source>
        <dbReference type="PROSITE" id="PS50110"/>
    </source>
</evidence>
<dbReference type="InterPro" id="IPR058245">
    <property type="entry name" value="NreC/VraR/RcsB-like_REC"/>
</dbReference>
<dbReference type="GO" id="GO:0006355">
    <property type="term" value="P:regulation of DNA-templated transcription"/>
    <property type="evidence" value="ECO:0007669"/>
    <property type="project" value="InterPro"/>
</dbReference>
<reference evidence="6 7" key="1">
    <citation type="submission" date="2016-10" db="EMBL/GenBank/DDBJ databases">
        <authorList>
            <person name="de Groot N.N."/>
        </authorList>
    </citation>
    <scope>NUCLEOTIDE SEQUENCE [LARGE SCALE GENOMIC DNA]</scope>
    <source>
        <strain evidence="6 7">CGMCC 1.6291</strain>
    </source>
</reference>
<keyword evidence="1 3" id="KW-0597">Phosphoprotein</keyword>
<dbReference type="PANTHER" id="PTHR43214">
    <property type="entry name" value="TWO-COMPONENT RESPONSE REGULATOR"/>
    <property type="match status" value="1"/>
</dbReference>
<evidence type="ECO:0000256" key="1">
    <source>
        <dbReference type="ARBA" id="ARBA00022553"/>
    </source>
</evidence>
<dbReference type="PROSITE" id="PS50110">
    <property type="entry name" value="RESPONSE_REGULATORY"/>
    <property type="match status" value="1"/>
</dbReference>
<dbReference type="InterPro" id="IPR000792">
    <property type="entry name" value="Tscrpt_reg_LuxR_C"/>
</dbReference>
<feature type="modified residue" description="4-aspartylphosphate" evidence="3">
    <location>
        <position position="62"/>
    </location>
</feature>
<evidence type="ECO:0000256" key="2">
    <source>
        <dbReference type="ARBA" id="ARBA00023125"/>
    </source>
</evidence>
<dbReference type="InterPro" id="IPR039420">
    <property type="entry name" value="WalR-like"/>
</dbReference>
<sequence length="216" mass="23232">MARLTPDHARNLLLVDDHAVVRAGFRRLLEQARTCREVLEAGTGEQACRLCADRPFALVVLDLSLPGISGLETLTRIRGRRPDQRVLVMSMHDSPSFVTKALDAGAAGYVTKASAPDVLVTAVTRVLDGHRFLGPDVDHGGETTLRPDPDLAALSPREFEIFRRLAAGEKVAHIAATLSISYKTAANYGTLIRTKLAADSAADLARLAIRAGVMEA</sequence>
<dbReference type="SUPFAM" id="SSF52172">
    <property type="entry name" value="CheY-like"/>
    <property type="match status" value="1"/>
</dbReference>
<dbReference type="EMBL" id="FOEG01000002">
    <property type="protein sequence ID" value="SEO74122.1"/>
    <property type="molecule type" value="Genomic_DNA"/>
</dbReference>
<keyword evidence="2 6" id="KW-0238">DNA-binding</keyword>
<dbReference type="InterPro" id="IPR011006">
    <property type="entry name" value="CheY-like_superfamily"/>
</dbReference>
<dbReference type="GO" id="GO:0003677">
    <property type="term" value="F:DNA binding"/>
    <property type="evidence" value="ECO:0007669"/>
    <property type="project" value="UniProtKB-KW"/>
</dbReference>
<feature type="domain" description="Response regulatory" evidence="5">
    <location>
        <begin position="11"/>
        <end position="127"/>
    </location>
</feature>
<dbReference type="Gene3D" id="3.40.50.2300">
    <property type="match status" value="1"/>
</dbReference>
<dbReference type="RefSeq" id="WP_091641490.1">
    <property type="nucleotide sequence ID" value="NZ_FOEG01000002.1"/>
</dbReference>
<dbReference type="SMART" id="SM00448">
    <property type="entry name" value="REC"/>
    <property type="match status" value="1"/>
</dbReference>